<feature type="region of interest" description="Disordered" evidence="1">
    <location>
        <begin position="226"/>
        <end position="281"/>
    </location>
</feature>
<dbReference type="Proteomes" id="UP000807716">
    <property type="component" value="Unassembled WGS sequence"/>
</dbReference>
<evidence type="ECO:0000256" key="1">
    <source>
        <dbReference type="SAM" id="MobiDB-lite"/>
    </source>
</evidence>
<keyword evidence="4" id="KW-1185">Reference proteome</keyword>
<dbReference type="PANTHER" id="PTHR13271">
    <property type="entry name" value="UNCHARACTERIZED PUTATIVE METHYLTRANSFERASE"/>
    <property type="match status" value="1"/>
</dbReference>
<evidence type="ECO:0000313" key="4">
    <source>
        <dbReference type="Proteomes" id="UP000807716"/>
    </source>
</evidence>
<dbReference type="CDD" id="cd10527">
    <property type="entry name" value="SET_LSMT"/>
    <property type="match status" value="1"/>
</dbReference>
<protein>
    <recommendedName>
        <fullName evidence="2">SET domain-containing protein</fullName>
    </recommendedName>
</protein>
<dbReference type="GO" id="GO:0016279">
    <property type="term" value="F:protein-lysine N-methyltransferase activity"/>
    <property type="evidence" value="ECO:0007669"/>
    <property type="project" value="InterPro"/>
</dbReference>
<feature type="domain" description="SET" evidence="2">
    <location>
        <begin position="13"/>
        <end position="303"/>
    </location>
</feature>
<feature type="region of interest" description="Disordered" evidence="1">
    <location>
        <begin position="364"/>
        <end position="423"/>
    </location>
</feature>
<dbReference type="Gene3D" id="3.90.1410.10">
    <property type="entry name" value="set domain protein methyltransferase, domain 1"/>
    <property type="match status" value="1"/>
</dbReference>
<dbReference type="InterPro" id="IPR050600">
    <property type="entry name" value="SETD3_SETD6_MTase"/>
</dbReference>
<accession>A0A9P6U6U6</accession>
<dbReference type="PROSITE" id="PS50280">
    <property type="entry name" value="SET"/>
    <property type="match status" value="1"/>
</dbReference>
<dbReference type="InterPro" id="IPR001214">
    <property type="entry name" value="SET_dom"/>
</dbReference>
<sequence>MTVDLSKFYSWAKENEIKWEEDAIEIREGKHGLGVFAKKDLELGYPVLEVPKSAILSTKTTGIANLLEEEGIEGYVSLTIACMYELSRGEQSPWSAYLALLTKRTIQMATSLPQESRDMMKGAEVYKDLELDLKDLKEDYEQIVKPFIEKNTDIFTEAVKKEFFTIEAYNTWAALVSSRCMDVDAYHCEAMVPFADFVNHSSDPSSEFLAYEDVCDICGEIICEHLDNDDSDEDDDEEEDDDDDEAPELEPKKDEKDEKKEKKEGEDDSDDEWEDDGDEVTDTCDIVAERDVKKGEEITRFYGPYPNKVLLSKYGFAEIENPHDTVTVQVDMIRQVAEEVLGDKAVVEERLEWFLKNEDTFMGDLDDEDEEGGCCDHDHADGEEHHHHEHHHKKKGDDKKDEEKKEGDEEEEEEEEEEDDFPRDIMYLLADGHVDDRLYMLVNTLLMPKDKFEQSKEDPTVAMDYFGDIFVRRELEKPHHEDAQDQLEEVKADMAPMSEEAKHVKKQALEMIVKILKLRADAYSVSDKTTAESDLETLKKANLSGPLFYGGICVVGEKAILQKGAKVCQALLEEL</sequence>
<feature type="compositionally biased region" description="Acidic residues" evidence="1">
    <location>
        <begin position="266"/>
        <end position="281"/>
    </location>
</feature>
<organism evidence="3 4">
    <name type="scientific">Actinomortierella ambigua</name>
    <dbReference type="NCBI Taxonomy" id="1343610"/>
    <lineage>
        <taxon>Eukaryota</taxon>
        <taxon>Fungi</taxon>
        <taxon>Fungi incertae sedis</taxon>
        <taxon>Mucoromycota</taxon>
        <taxon>Mortierellomycotina</taxon>
        <taxon>Mortierellomycetes</taxon>
        <taxon>Mortierellales</taxon>
        <taxon>Mortierellaceae</taxon>
        <taxon>Actinomortierella</taxon>
    </lineage>
</organism>
<feature type="compositionally biased region" description="Basic and acidic residues" evidence="1">
    <location>
        <begin position="395"/>
        <end position="407"/>
    </location>
</feature>
<feature type="compositionally biased region" description="Acidic residues" evidence="1">
    <location>
        <begin position="408"/>
        <end position="421"/>
    </location>
</feature>
<dbReference type="PIRSF" id="PIRSF011771">
    <property type="entry name" value="RMS1_SET"/>
    <property type="match status" value="1"/>
</dbReference>
<gene>
    <name evidence="3" type="ORF">DFQ27_002817</name>
</gene>
<dbReference type="SUPFAM" id="SSF82199">
    <property type="entry name" value="SET domain"/>
    <property type="match status" value="2"/>
</dbReference>
<reference evidence="3" key="1">
    <citation type="journal article" date="2020" name="Fungal Divers.">
        <title>Resolving the Mortierellaceae phylogeny through synthesis of multi-gene phylogenetics and phylogenomics.</title>
        <authorList>
            <person name="Vandepol N."/>
            <person name="Liber J."/>
            <person name="Desiro A."/>
            <person name="Na H."/>
            <person name="Kennedy M."/>
            <person name="Barry K."/>
            <person name="Grigoriev I.V."/>
            <person name="Miller A.N."/>
            <person name="O'Donnell K."/>
            <person name="Stajich J.E."/>
            <person name="Bonito G."/>
        </authorList>
    </citation>
    <scope>NUCLEOTIDE SEQUENCE</scope>
    <source>
        <strain evidence="3">BC1065</strain>
    </source>
</reference>
<dbReference type="InterPro" id="IPR046341">
    <property type="entry name" value="SET_dom_sf"/>
</dbReference>
<dbReference type="OrthoDB" id="441812at2759"/>
<feature type="compositionally biased region" description="Acidic residues" evidence="1">
    <location>
        <begin position="229"/>
        <end position="248"/>
    </location>
</feature>
<name>A0A9P6U6U6_9FUNG</name>
<feature type="compositionally biased region" description="Basic and acidic residues" evidence="1">
    <location>
        <begin position="374"/>
        <end position="386"/>
    </location>
</feature>
<evidence type="ECO:0000313" key="3">
    <source>
        <dbReference type="EMBL" id="KAG0261660.1"/>
    </source>
</evidence>
<dbReference type="EMBL" id="JAAAJB010000209">
    <property type="protein sequence ID" value="KAG0261660.1"/>
    <property type="molecule type" value="Genomic_DNA"/>
</dbReference>
<dbReference type="GO" id="GO:0005634">
    <property type="term" value="C:nucleus"/>
    <property type="evidence" value="ECO:0007669"/>
    <property type="project" value="TreeGrafter"/>
</dbReference>
<dbReference type="AlphaFoldDB" id="A0A9P6U6U6"/>
<dbReference type="PANTHER" id="PTHR13271:SF34">
    <property type="entry name" value="N-LYSINE METHYLTRANSFERASE SETD6"/>
    <property type="match status" value="1"/>
</dbReference>
<evidence type="ECO:0000259" key="2">
    <source>
        <dbReference type="PROSITE" id="PS50280"/>
    </source>
</evidence>
<feature type="compositionally biased region" description="Basic and acidic residues" evidence="1">
    <location>
        <begin position="249"/>
        <end position="265"/>
    </location>
</feature>
<feature type="compositionally biased region" description="Acidic residues" evidence="1">
    <location>
        <begin position="364"/>
        <end position="373"/>
    </location>
</feature>
<dbReference type="InterPro" id="IPR011383">
    <property type="entry name" value="N-lys_methylase_SETD6"/>
</dbReference>
<comment type="caution">
    <text evidence="3">The sequence shown here is derived from an EMBL/GenBank/DDBJ whole genome shotgun (WGS) entry which is preliminary data.</text>
</comment>
<proteinExistence type="predicted"/>